<feature type="region of interest" description="Disordered" evidence="1">
    <location>
        <begin position="1"/>
        <end position="55"/>
    </location>
</feature>
<accession>A0A0S2KDI3</accession>
<gene>
    <name evidence="2" type="ORF">PS2015_1724</name>
</gene>
<organism evidence="2 3">
    <name type="scientific">Pseudohongiella spirulinae</name>
    <dbReference type="NCBI Taxonomy" id="1249552"/>
    <lineage>
        <taxon>Bacteria</taxon>
        <taxon>Pseudomonadati</taxon>
        <taxon>Pseudomonadota</taxon>
        <taxon>Gammaproteobacteria</taxon>
        <taxon>Pseudomonadales</taxon>
        <taxon>Pseudohongiellaceae</taxon>
        <taxon>Pseudohongiella</taxon>
    </lineage>
</organism>
<dbReference type="STRING" id="1249552.PS2015_1724"/>
<proteinExistence type="predicted"/>
<evidence type="ECO:0000313" key="2">
    <source>
        <dbReference type="EMBL" id="ALO46375.1"/>
    </source>
</evidence>
<sequence length="55" mass="5748">MTGGDAGDGGSALGTEAVYVPKRGDVDRLRPQRTTTVPRVTTTVPRVTTSPQPHS</sequence>
<dbReference type="EMBL" id="CP013189">
    <property type="protein sequence ID" value="ALO46375.1"/>
    <property type="molecule type" value="Genomic_DNA"/>
</dbReference>
<name>A0A0S2KDI3_9GAMM</name>
<feature type="compositionally biased region" description="Low complexity" evidence="1">
    <location>
        <begin position="32"/>
        <end position="55"/>
    </location>
</feature>
<evidence type="ECO:0000313" key="3">
    <source>
        <dbReference type="Proteomes" id="UP000065641"/>
    </source>
</evidence>
<keyword evidence="3" id="KW-1185">Reference proteome</keyword>
<protein>
    <submittedName>
        <fullName evidence="2">Uncharacterized protein</fullName>
    </submittedName>
</protein>
<dbReference type="Proteomes" id="UP000065641">
    <property type="component" value="Chromosome"/>
</dbReference>
<evidence type="ECO:0000256" key="1">
    <source>
        <dbReference type="SAM" id="MobiDB-lite"/>
    </source>
</evidence>
<dbReference type="KEGG" id="pspi:PS2015_1724"/>
<feature type="compositionally biased region" description="Gly residues" evidence="1">
    <location>
        <begin position="1"/>
        <end position="12"/>
    </location>
</feature>
<dbReference type="AlphaFoldDB" id="A0A0S2KDI3"/>
<reference evidence="2 3" key="1">
    <citation type="submission" date="2015-11" db="EMBL/GenBank/DDBJ databases">
        <authorList>
            <person name="Zhang Y."/>
            <person name="Guo Z."/>
        </authorList>
    </citation>
    <scope>NUCLEOTIDE SEQUENCE [LARGE SCALE GENOMIC DNA]</scope>
    <source>
        <strain evidence="2 3">KCTC 32221</strain>
    </source>
</reference>